<evidence type="ECO:0000256" key="5">
    <source>
        <dbReference type="ARBA" id="ARBA00022728"/>
    </source>
</evidence>
<dbReference type="Gene3D" id="1.10.287.4070">
    <property type="match status" value="1"/>
</dbReference>
<feature type="domain" description="Nop" evidence="12">
    <location>
        <begin position="243"/>
        <end position="361"/>
    </location>
</feature>
<protein>
    <recommendedName>
        <fullName evidence="3">U4/U6 small nuclear ribonucleoprotein Prp31</fullName>
    </recommendedName>
    <alternativeName>
        <fullName evidence="10">Pre-mRNA-processing factor 31</fullName>
    </alternativeName>
</protein>
<dbReference type="Gene3D" id="1.10.246.90">
    <property type="entry name" value="Nop domain"/>
    <property type="match status" value="1"/>
</dbReference>
<evidence type="ECO:0000256" key="6">
    <source>
        <dbReference type="ARBA" id="ARBA00022884"/>
    </source>
</evidence>
<dbReference type="GO" id="GO:0000244">
    <property type="term" value="P:spliceosomal tri-snRNP complex assembly"/>
    <property type="evidence" value="ECO:0007669"/>
    <property type="project" value="InterPro"/>
</dbReference>
<keyword evidence="8" id="KW-0539">Nucleus</keyword>
<evidence type="ECO:0000256" key="7">
    <source>
        <dbReference type="ARBA" id="ARBA00023187"/>
    </source>
</evidence>
<keyword evidence="6" id="KW-0694">RNA-binding</keyword>
<dbReference type="SMART" id="SM00931">
    <property type="entry name" value="NOSIC"/>
    <property type="match status" value="1"/>
</dbReference>
<evidence type="ECO:0000256" key="3">
    <source>
        <dbReference type="ARBA" id="ARBA00013538"/>
    </source>
</evidence>
<evidence type="ECO:0000256" key="8">
    <source>
        <dbReference type="ARBA" id="ARBA00023242"/>
    </source>
</evidence>
<keyword evidence="14" id="KW-1185">Reference proteome</keyword>
<dbReference type="Proteomes" id="UP000035682">
    <property type="component" value="Unplaced"/>
</dbReference>
<reference evidence="13 14" key="1">
    <citation type="submission" date="2014-09" db="EMBL/GenBank/DDBJ databases">
        <authorList>
            <person name="Martin A.A."/>
        </authorList>
    </citation>
    <scope>NUCLEOTIDE SEQUENCE</scope>
    <source>
        <strain evidence="14">ED321</strain>
        <strain evidence="13">ED321 Heterogonic</strain>
    </source>
</reference>
<dbReference type="InterPro" id="IPR002687">
    <property type="entry name" value="Nop_dom"/>
</dbReference>
<dbReference type="GO" id="GO:0005687">
    <property type="term" value="C:U4 snRNP"/>
    <property type="evidence" value="ECO:0007669"/>
    <property type="project" value="TreeGrafter"/>
</dbReference>
<dbReference type="InterPro" id="IPR027105">
    <property type="entry name" value="Prp31"/>
</dbReference>
<gene>
    <name evidence="13 15 16" type="ORF">SRAE_1000149200</name>
</gene>
<evidence type="ECO:0000313" key="13">
    <source>
        <dbReference type="EMBL" id="CEF63229.1"/>
    </source>
</evidence>
<dbReference type="InterPro" id="IPR019175">
    <property type="entry name" value="Prp31_C"/>
</dbReference>
<dbReference type="eggNOG" id="KOG2574">
    <property type="taxonomic scope" value="Eukaryota"/>
</dbReference>
<dbReference type="FunFam" id="1.10.246.90:FF:000002">
    <property type="entry name" value="U4/U6 small nuclear ribonucleoprotein Prp31"/>
    <property type="match status" value="1"/>
</dbReference>
<dbReference type="AlphaFoldDB" id="A0A090L6Y4"/>
<evidence type="ECO:0000256" key="4">
    <source>
        <dbReference type="ARBA" id="ARBA00022664"/>
    </source>
</evidence>
<dbReference type="InterPro" id="IPR036070">
    <property type="entry name" value="Nop_dom_sf"/>
</dbReference>
<evidence type="ECO:0000313" key="15">
    <source>
        <dbReference type="WBParaSite" id="SRAE_1000149200.1"/>
    </source>
</evidence>
<dbReference type="OMA" id="IGNGPMD"/>
<evidence type="ECO:0000256" key="1">
    <source>
        <dbReference type="ARBA" id="ARBA00004123"/>
    </source>
</evidence>
<dbReference type="GO" id="GO:0003723">
    <property type="term" value="F:RNA binding"/>
    <property type="evidence" value="ECO:0007669"/>
    <property type="project" value="UniProtKB-KW"/>
</dbReference>
<evidence type="ECO:0000256" key="10">
    <source>
        <dbReference type="ARBA" id="ARBA00030766"/>
    </source>
</evidence>
<dbReference type="Pfam" id="PF01798">
    <property type="entry name" value="Nop"/>
    <property type="match status" value="1"/>
</dbReference>
<dbReference type="OrthoDB" id="4771285at2759"/>
<evidence type="ECO:0000256" key="9">
    <source>
        <dbReference type="ARBA" id="ARBA00023274"/>
    </source>
</evidence>
<evidence type="ECO:0000259" key="12">
    <source>
        <dbReference type="PROSITE" id="PS51358"/>
    </source>
</evidence>
<keyword evidence="5" id="KW-0747">Spliceosome</keyword>
<dbReference type="STRING" id="34506.A0A090L6Y4"/>
<evidence type="ECO:0000313" key="14">
    <source>
        <dbReference type="Proteomes" id="UP000035682"/>
    </source>
</evidence>
<dbReference type="SUPFAM" id="SSF89124">
    <property type="entry name" value="Nop domain"/>
    <property type="match status" value="1"/>
</dbReference>
<dbReference type="GO" id="GO:0071011">
    <property type="term" value="C:precatalytic spliceosome"/>
    <property type="evidence" value="ECO:0007669"/>
    <property type="project" value="TreeGrafter"/>
</dbReference>
<dbReference type="GeneID" id="36375594"/>
<dbReference type="FunFam" id="1.10.287.4070:FF:000003">
    <property type="entry name" value="U4/U6 small nuclear ribonucleoprotein PRP31"/>
    <property type="match status" value="1"/>
</dbReference>
<keyword evidence="7" id="KW-0508">mRNA splicing</keyword>
<evidence type="ECO:0000256" key="11">
    <source>
        <dbReference type="ARBA" id="ARBA00045397"/>
    </source>
</evidence>
<dbReference type="Pfam" id="PF09785">
    <property type="entry name" value="Prp31_C"/>
    <property type="match status" value="1"/>
</dbReference>
<dbReference type="CTD" id="36375594"/>
<accession>A0A090L6Y4</accession>
<dbReference type="PANTHER" id="PTHR13904:SF0">
    <property type="entry name" value="U4_U6 SMALL NUCLEAR RIBONUCLEOPROTEIN PRP31"/>
    <property type="match status" value="1"/>
</dbReference>
<organism evidence="13">
    <name type="scientific">Strongyloides ratti</name>
    <name type="common">Parasitic roundworm</name>
    <dbReference type="NCBI Taxonomy" id="34506"/>
    <lineage>
        <taxon>Eukaryota</taxon>
        <taxon>Metazoa</taxon>
        <taxon>Ecdysozoa</taxon>
        <taxon>Nematoda</taxon>
        <taxon>Chromadorea</taxon>
        <taxon>Rhabditida</taxon>
        <taxon>Tylenchina</taxon>
        <taxon>Panagrolaimomorpha</taxon>
        <taxon>Strongyloidoidea</taxon>
        <taxon>Strongyloididae</taxon>
        <taxon>Strongyloides</taxon>
    </lineage>
</organism>
<proteinExistence type="inferred from homology"/>
<comment type="similarity">
    <text evidence="2">Belongs to the PRP31 family.</text>
</comment>
<dbReference type="PROSITE" id="PS51358">
    <property type="entry name" value="NOP"/>
    <property type="match status" value="1"/>
</dbReference>
<name>A0A090L6Y4_STRRB</name>
<dbReference type="RefSeq" id="XP_024502431.1">
    <property type="nucleotide sequence ID" value="XM_024648454.1"/>
</dbReference>
<evidence type="ECO:0000313" key="16">
    <source>
        <dbReference type="WormBase" id="SRAE_1000149200"/>
    </source>
</evidence>
<sequence length="524" mass="58930">MKILKNIFYFIKKKVKKFQNAFVLKNFLLIMSLAEELLADLEDEEDEFGIDEHEKVNEDAMDITIPDKPIIKYDRVKDIAKLADSENFRTQISKMDEMLRLKEIPKLMTPLEIDPQYQLVVKLSELASEIDTEINLIYKFVKDKYNKRFPELETLIMVPLEFIACVKLLGNDIKTRGQNKDLLSEVLAPSNCIVVSVTASTSEGQELTDEELKVIREACDMAEMLQDTRNRMQKYVEMRMNLIAPNITAMLGSTATAMVVSQAGGLVQLSKMPSCNVLLLGQQKKNLIGLSTISALRHTGFIYYHPMVQSLPPDHRRKIAKILASKVVLAARVDSQHASRNGEIGIKFKEEIEKKIEKILEPPPVKNIKALPKPIDKASKKRGGRRVRKMKEALGMTELRKNSNRMGFADIQEDINQEYMGHSAGMNATGSASTGRVRAAVVDNKTRVKMSQKLQKQLDMPRFSGGLSSIRTKGTAGTASSISFTPIQGLEIVNPTAKEERKDDNSGYFSSISNFQFVKPSLPK</sequence>
<dbReference type="InterPro" id="IPR042239">
    <property type="entry name" value="Nop_C"/>
</dbReference>
<reference evidence="15" key="2">
    <citation type="submission" date="2020-12" db="UniProtKB">
        <authorList>
            <consortium name="WormBaseParasite"/>
        </authorList>
    </citation>
    <scope>IDENTIFICATION</scope>
</reference>
<comment type="function">
    <text evidence="11">Involved in pre-mRNA splicing as component of the spliceosome. Required for the assembly of the U4/U5/U6 tri-snRNP complex, one of the building blocks of the spliceosome.</text>
</comment>
<evidence type="ECO:0000256" key="2">
    <source>
        <dbReference type="ARBA" id="ARBA00005572"/>
    </source>
</evidence>
<dbReference type="WormBase" id="SRAE_1000149200">
    <property type="protein sequence ID" value="SRP03912"/>
    <property type="gene ID" value="WBGene00258099"/>
</dbReference>
<dbReference type="WBParaSite" id="SRAE_1000149200.1">
    <property type="protein sequence ID" value="SRAE_1000149200.1"/>
    <property type="gene ID" value="WBGene00258099"/>
</dbReference>
<keyword evidence="9 13" id="KW-0687">Ribonucleoprotein</keyword>
<dbReference type="InterPro" id="IPR012976">
    <property type="entry name" value="NOSIC"/>
</dbReference>
<comment type="subcellular location">
    <subcellularLocation>
        <location evidence="1">Nucleus</location>
    </subcellularLocation>
</comment>
<dbReference type="PANTHER" id="PTHR13904">
    <property type="entry name" value="PRE-MRNA SPLICING FACTOR PRP31"/>
    <property type="match status" value="1"/>
</dbReference>
<keyword evidence="4" id="KW-0507">mRNA processing</keyword>
<dbReference type="EMBL" id="LN609528">
    <property type="protein sequence ID" value="CEF63229.1"/>
    <property type="molecule type" value="Genomic_DNA"/>
</dbReference>
<dbReference type="GO" id="GO:0046540">
    <property type="term" value="C:U4/U6 x U5 tri-snRNP complex"/>
    <property type="evidence" value="ECO:0007669"/>
    <property type="project" value="InterPro"/>
</dbReference>